<organism evidence="2 3">
    <name type="scientific">Shouchella miscanthi</name>
    <dbReference type="NCBI Taxonomy" id="2598861"/>
    <lineage>
        <taxon>Bacteria</taxon>
        <taxon>Bacillati</taxon>
        <taxon>Bacillota</taxon>
        <taxon>Bacilli</taxon>
        <taxon>Bacillales</taxon>
        <taxon>Bacillaceae</taxon>
        <taxon>Shouchella</taxon>
    </lineage>
</organism>
<proteinExistence type="predicted"/>
<sequence>MSKVKQKSWSDGAHSTMINSGERQLRHIRVIYVKKAEALSMNTHRR</sequence>
<dbReference type="RefSeq" id="WP_328238678.1">
    <property type="nucleotide sequence ID" value="NZ_JAROAS010000049.1"/>
</dbReference>
<name>A0ABU6NQP4_9BACI</name>
<keyword evidence="3" id="KW-1185">Reference proteome</keyword>
<evidence type="ECO:0000256" key="1">
    <source>
        <dbReference type="SAM" id="MobiDB-lite"/>
    </source>
</evidence>
<protein>
    <submittedName>
        <fullName evidence="2">Uncharacterized protein</fullName>
    </submittedName>
</protein>
<evidence type="ECO:0000313" key="2">
    <source>
        <dbReference type="EMBL" id="MED4130044.1"/>
    </source>
</evidence>
<dbReference type="Proteomes" id="UP001341820">
    <property type="component" value="Unassembled WGS sequence"/>
</dbReference>
<evidence type="ECO:0000313" key="3">
    <source>
        <dbReference type="Proteomes" id="UP001341820"/>
    </source>
</evidence>
<reference evidence="2 3" key="1">
    <citation type="submission" date="2023-03" db="EMBL/GenBank/DDBJ databases">
        <title>Bacillus Genome Sequencing.</title>
        <authorList>
            <person name="Dunlap C."/>
        </authorList>
    </citation>
    <scope>NUCLEOTIDE SEQUENCE [LARGE SCALE GENOMIC DNA]</scope>
    <source>
        <strain evidence="2 3">B-4107</strain>
    </source>
</reference>
<feature type="region of interest" description="Disordered" evidence="1">
    <location>
        <begin position="1"/>
        <end position="20"/>
    </location>
</feature>
<gene>
    <name evidence="2" type="ORF">P5F74_18080</name>
</gene>
<dbReference type="EMBL" id="JAROAS010000049">
    <property type="protein sequence ID" value="MED4130044.1"/>
    <property type="molecule type" value="Genomic_DNA"/>
</dbReference>
<comment type="caution">
    <text evidence="2">The sequence shown here is derived from an EMBL/GenBank/DDBJ whole genome shotgun (WGS) entry which is preliminary data.</text>
</comment>
<accession>A0ABU6NQP4</accession>